<reference evidence="1 2" key="1">
    <citation type="submission" date="2013-11" db="EMBL/GenBank/DDBJ databases">
        <title>Draft genome of the bovine lungworm Dictyocaulus viviparus.</title>
        <authorList>
            <person name="Mitreva M."/>
        </authorList>
    </citation>
    <scope>NUCLEOTIDE SEQUENCE [LARGE SCALE GENOMIC DNA]</scope>
    <source>
        <strain evidence="1 2">HannoverDv2000</strain>
    </source>
</reference>
<sequence length="301" mass="33372">MEEMEIETRQDIHIEGMTVHAMAIHEGMGKLVICPNNGSIESICFLGDRILCTHLNGSITIADCHNDYIKRYQICPSSLWSSCAIDEFRVALVSHSAKLFIFGLEESSVLSTLAFGIAVGAMDCVFVVKNNAIAHKLTVARKLPWETSNYFNYQCLETHQSDILCLVNCDGRIHAAGVDPRIITIKEIAPNCFRVVKKCNGPIRDVRAMASYDDKIYAAGEDHAIFVTVHGGQAVVNQWNKLVSLGGSLTMSRGQFFVDLWTQGSGEYENSTGHIAVKQQPSYLARIYCPGKKTLTSWYVT</sequence>
<dbReference type="GO" id="GO:0034455">
    <property type="term" value="C:t-UTP complex"/>
    <property type="evidence" value="ECO:0007669"/>
    <property type="project" value="TreeGrafter"/>
</dbReference>
<dbReference type="EMBL" id="KN716190">
    <property type="protein sequence ID" value="KJH51149.1"/>
    <property type="molecule type" value="Genomic_DNA"/>
</dbReference>
<dbReference type="GO" id="GO:0032040">
    <property type="term" value="C:small-subunit processome"/>
    <property type="evidence" value="ECO:0007669"/>
    <property type="project" value="TreeGrafter"/>
</dbReference>
<accession>A0A0D8Y562</accession>
<dbReference type="STRING" id="29172.A0A0D8Y562"/>
<gene>
    <name evidence="1" type="ORF">DICVIV_02709</name>
</gene>
<dbReference type="GO" id="GO:0000462">
    <property type="term" value="P:maturation of SSU-rRNA from tricistronic rRNA transcript (SSU-rRNA, 5.8S rRNA, LSU-rRNA)"/>
    <property type="evidence" value="ECO:0007669"/>
    <property type="project" value="InterPro"/>
</dbReference>
<dbReference type="InterPro" id="IPR036322">
    <property type="entry name" value="WD40_repeat_dom_sf"/>
</dbReference>
<dbReference type="GO" id="GO:0030686">
    <property type="term" value="C:90S preribosome"/>
    <property type="evidence" value="ECO:0007669"/>
    <property type="project" value="InterPro"/>
</dbReference>
<dbReference type="Proteomes" id="UP000053766">
    <property type="component" value="Unassembled WGS sequence"/>
</dbReference>
<evidence type="ECO:0000313" key="1">
    <source>
        <dbReference type="EMBL" id="KJH51149.1"/>
    </source>
</evidence>
<dbReference type="AlphaFoldDB" id="A0A0D8Y562"/>
<dbReference type="GO" id="GO:0003723">
    <property type="term" value="F:RNA binding"/>
    <property type="evidence" value="ECO:0007669"/>
    <property type="project" value="TreeGrafter"/>
</dbReference>
<dbReference type="SUPFAM" id="SSF50978">
    <property type="entry name" value="WD40 repeat-like"/>
    <property type="match status" value="1"/>
</dbReference>
<organism evidence="1 2">
    <name type="scientific">Dictyocaulus viviparus</name>
    <name type="common">Bovine lungworm</name>
    <dbReference type="NCBI Taxonomy" id="29172"/>
    <lineage>
        <taxon>Eukaryota</taxon>
        <taxon>Metazoa</taxon>
        <taxon>Ecdysozoa</taxon>
        <taxon>Nematoda</taxon>
        <taxon>Chromadorea</taxon>
        <taxon>Rhabditida</taxon>
        <taxon>Rhabditina</taxon>
        <taxon>Rhabditomorpha</taxon>
        <taxon>Strongyloidea</taxon>
        <taxon>Metastrongylidae</taxon>
        <taxon>Dictyocaulus</taxon>
    </lineage>
</organism>
<dbReference type="OrthoDB" id="8883818at2759"/>
<dbReference type="PANTHER" id="PTHR44163:SF1">
    <property type="entry name" value="U3 SMALL NUCLEOLAR RNA-ASSOCIATED PROTEIN 4 HOMOLOG"/>
    <property type="match status" value="1"/>
</dbReference>
<name>A0A0D8Y562_DICVI</name>
<evidence type="ECO:0000313" key="2">
    <source>
        <dbReference type="Proteomes" id="UP000053766"/>
    </source>
</evidence>
<reference evidence="2" key="2">
    <citation type="journal article" date="2016" name="Sci. Rep.">
        <title>Dictyocaulus viviparus genome, variome and transcriptome elucidate lungworm biology and support future intervention.</title>
        <authorList>
            <person name="McNulty S.N."/>
            <person name="Strube C."/>
            <person name="Rosa B.A."/>
            <person name="Martin J.C."/>
            <person name="Tyagi R."/>
            <person name="Choi Y.J."/>
            <person name="Wang Q."/>
            <person name="Hallsworth Pepin K."/>
            <person name="Zhang X."/>
            <person name="Ozersky P."/>
            <person name="Wilson R.K."/>
            <person name="Sternberg P.W."/>
            <person name="Gasser R.B."/>
            <person name="Mitreva M."/>
        </authorList>
    </citation>
    <scope>NUCLEOTIDE SEQUENCE [LARGE SCALE GENOMIC DNA]</scope>
    <source>
        <strain evidence="2">HannoverDv2000</strain>
    </source>
</reference>
<protein>
    <submittedName>
        <fullName evidence="1">Uncharacterized protein</fullName>
    </submittedName>
</protein>
<keyword evidence="2" id="KW-1185">Reference proteome</keyword>
<dbReference type="InterPro" id="IPR046351">
    <property type="entry name" value="UTP4"/>
</dbReference>
<dbReference type="PANTHER" id="PTHR44163">
    <property type="entry name" value="U3 SMALL NUCLEOLAR RNA-ASSOCIATED PROTEIN 4 HOMOLOG"/>
    <property type="match status" value="1"/>
</dbReference>
<proteinExistence type="predicted"/>